<gene>
    <name evidence="2" type="ORF">Asi03nite_28430</name>
</gene>
<comment type="caution">
    <text evidence="2">The sequence shown here is derived from an EMBL/GenBank/DDBJ whole genome shotgun (WGS) entry which is preliminary data.</text>
</comment>
<feature type="region of interest" description="Disordered" evidence="1">
    <location>
        <begin position="1"/>
        <end position="34"/>
    </location>
</feature>
<keyword evidence="3" id="KW-1185">Reference proteome</keyword>
<proteinExistence type="predicted"/>
<organism evidence="2 3">
    <name type="scientific">Actinoplanes siamensis</name>
    <dbReference type="NCBI Taxonomy" id="1223317"/>
    <lineage>
        <taxon>Bacteria</taxon>
        <taxon>Bacillati</taxon>
        <taxon>Actinomycetota</taxon>
        <taxon>Actinomycetes</taxon>
        <taxon>Micromonosporales</taxon>
        <taxon>Micromonosporaceae</taxon>
        <taxon>Actinoplanes</taxon>
    </lineage>
</organism>
<dbReference type="Proteomes" id="UP000629619">
    <property type="component" value="Unassembled WGS sequence"/>
</dbReference>
<feature type="region of interest" description="Disordered" evidence="1">
    <location>
        <begin position="101"/>
        <end position="132"/>
    </location>
</feature>
<accession>A0A919TKM1</accession>
<evidence type="ECO:0000313" key="3">
    <source>
        <dbReference type="Proteomes" id="UP000629619"/>
    </source>
</evidence>
<sequence length="252" mass="26885">MTETGWPLIPRETLPPPIPVERRPHQRGVPGTPGGRQLSMFGAETIEPSPADLAGLLAGPGRLGRIGGTARVSVVVEEAWRVHVLVAEFVARNLTATWAPVPEEKPRDQDQDSIEVRAESPGPGETPGEEEILDTPVPRFEVRTAYSRRLNALAAAWPDAAAQLFLSGPRLRLWVAAAGSPRPGGFRLGLDPAKDARAIDAALVRAGLAGRVSEDGRSYLITGRRRLIRLAELVGIRPEAAPPESWPGGAGA</sequence>
<evidence type="ECO:0000256" key="1">
    <source>
        <dbReference type="SAM" id="MobiDB-lite"/>
    </source>
</evidence>
<protein>
    <submittedName>
        <fullName evidence="2">Uncharacterized protein</fullName>
    </submittedName>
</protein>
<dbReference type="AlphaFoldDB" id="A0A919TKM1"/>
<dbReference type="EMBL" id="BOMW01000026">
    <property type="protein sequence ID" value="GIF05305.1"/>
    <property type="molecule type" value="Genomic_DNA"/>
</dbReference>
<reference evidence="2" key="1">
    <citation type="submission" date="2021-01" db="EMBL/GenBank/DDBJ databases">
        <title>Whole genome shotgun sequence of Actinoplanes siamensis NBRC 109076.</title>
        <authorList>
            <person name="Komaki H."/>
            <person name="Tamura T."/>
        </authorList>
    </citation>
    <scope>NUCLEOTIDE SEQUENCE</scope>
    <source>
        <strain evidence="2">NBRC 109076</strain>
    </source>
</reference>
<name>A0A919TKM1_9ACTN</name>
<feature type="compositionally biased region" description="Basic and acidic residues" evidence="1">
    <location>
        <begin position="102"/>
        <end position="118"/>
    </location>
</feature>
<evidence type="ECO:0000313" key="2">
    <source>
        <dbReference type="EMBL" id="GIF05305.1"/>
    </source>
</evidence>